<evidence type="ECO:0000313" key="1">
    <source>
        <dbReference type="EMBL" id="GFY07547.1"/>
    </source>
</evidence>
<sequence>MSTTTGDDTLKAGHKSSSVECRIQKSVGVRSRDRGGHRNLHGLLIILFSPNVCIKNSLTGLVLTRLDSFSAAIRAKRVCLRRDRPNLTRSSSDLVSQIAEQAL</sequence>
<accession>A0A8X6S4Z6</accession>
<protein>
    <submittedName>
        <fullName evidence="1">Uncharacterized protein</fullName>
    </submittedName>
</protein>
<comment type="caution">
    <text evidence="1">The sequence shown here is derived from an EMBL/GenBank/DDBJ whole genome shotgun (WGS) entry which is preliminary data.</text>
</comment>
<organism evidence="1 2">
    <name type="scientific">Trichonephila clavipes</name>
    <name type="common">Golden silk orbweaver</name>
    <name type="synonym">Nephila clavipes</name>
    <dbReference type="NCBI Taxonomy" id="2585209"/>
    <lineage>
        <taxon>Eukaryota</taxon>
        <taxon>Metazoa</taxon>
        <taxon>Ecdysozoa</taxon>
        <taxon>Arthropoda</taxon>
        <taxon>Chelicerata</taxon>
        <taxon>Arachnida</taxon>
        <taxon>Araneae</taxon>
        <taxon>Araneomorphae</taxon>
        <taxon>Entelegynae</taxon>
        <taxon>Araneoidea</taxon>
        <taxon>Nephilidae</taxon>
        <taxon>Trichonephila</taxon>
    </lineage>
</organism>
<proteinExistence type="predicted"/>
<evidence type="ECO:0000313" key="2">
    <source>
        <dbReference type="Proteomes" id="UP000887159"/>
    </source>
</evidence>
<keyword evidence="2" id="KW-1185">Reference proteome</keyword>
<dbReference type="EMBL" id="BMAU01021275">
    <property type="protein sequence ID" value="GFY07547.1"/>
    <property type="molecule type" value="Genomic_DNA"/>
</dbReference>
<name>A0A8X6S4Z6_TRICX</name>
<reference evidence="1" key="1">
    <citation type="submission" date="2020-08" db="EMBL/GenBank/DDBJ databases">
        <title>Multicomponent nature underlies the extraordinary mechanical properties of spider dragline silk.</title>
        <authorList>
            <person name="Kono N."/>
            <person name="Nakamura H."/>
            <person name="Mori M."/>
            <person name="Yoshida Y."/>
            <person name="Ohtoshi R."/>
            <person name="Malay A.D."/>
            <person name="Moran D.A.P."/>
            <person name="Tomita M."/>
            <person name="Numata K."/>
            <person name="Arakawa K."/>
        </authorList>
    </citation>
    <scope>NUCLEOTIDE SEQUENCE</scope>
</reference>
<dbReference type="AlphaFoldDB" id="A0A8X6S4Z6"/>
<dbReference type="Proteomes" id="UP000887159">
    <property type="component" value="Unassembled WGS sequence"/>
</dbReference>
<gene>
    <name evidence="1" type="ORF">TNCV_3650541</name>
</gene>